<dbReference type="Pfam" id="PF01907">
    <property type="entry name" value="Ribosomal_L37e"/>
    <property type="match status" value="1"/>
</dbReference>
<keyword evidence="5 11" id="KW-0863">Zinc-finger</keyword>
<feature type="binding site" evidence="11">
    <location>
        <position position="23"/>
    </location>
    <ligand>
        <name>Zn(2+)</name>
        <dbReference type="ChEBI" id="CHEBI:29105"/>
    </ligand>
</feature>
<dbReference type="InterPro" id="IPR011332">
    <property type="entry name" value="Ribosomal_zn-bd"/>
</dbReference>
<evidence type="ECO:0000256" key="10">
    <source>
        <dbReference type="ARBA" id="ARBA00035225"/>
    </source>
</evidence>
<keyword evidence="7 11" id="KW-0694">RNA-binding</keyword>
<dbReference type="NCBIfam" id="NF003214">
    <property type="entry name" value="PRK04179.1"/>
    <property type="match status" value="1"/>
</dbReference>
<evidence type="ECO:0000313" key="14">
    <source>
        <dbReference type="EMBL" id="TQS84081.1"/>
    </source>
</evidence>
<protein>
    <recommendedName>
        <fullName evidence="10 11">Large ribosomal subunit protein eL37</fullName>
    </recommendedName>
</protein>
<dbReference type="RefSeq" id="WP_020448256.1">
    <property type="nucleotide sequence ID" value="NZ_CAYAVO010000003.1"/>
</dbReference>
<reference evidence="14" key="1">
    <citation type="submission" date="2016-03" db="EMBL/GenBank/DDBJ databases">
        <authorList>
            <person name="Borrel G."/>
            <person name="Mccann A."/>
            <person name="O'Toole P.W."/>
        </authorList>
    </citation>
    <scope>NUCLEOTIDE SEQUENCE</scope>
    <source>
        <strain evidence="14">183</strain>
    </source>
</reference>
<dbReference type="OMA" id="RIRRYSW"/>
<evidence type="ECO:0000256" key="4">
    <source>
        <dbReference type="ARBA" id="ARBA00022730"/>
    </source>
</evidence>
<evidence type="ECO:0000256" key="5">
    <source>
        <dbReference type="ARBA" id="ARBA00022771"/>
    </source>
</evidence>
<comment type="caution">
    <text evidence="14">The sequence shown here is derived from an EMBL/GenBank/DDBJ whole genome shotgun (WGS) entry which is preliminary data.</text>
</comment>
<name>A0A8J8TF75_9ARCH</name>
<keyword evidence="9 11" id="KW-0687">Ribonucleoprotein</keyword>
<keyword evidence="3 11" id="KW-0479">Metal-binding</keyword>
<dbReference type="InterPro" id="IPR001569">
    <property type="entry name" value="Ribosomal_eL37"/>
</dbReference>
<dbReference type="AlphaFoldDB" id="A0A8J8TF75"/>
<organism evidence="14 15">
    <name type="scientific">Candidatus Methanomassiliicoccus intestinalis</name>
    <dbReference type="NCBI Taxonomy" id="1406512"/>
    <lineage>
        <taxon>Archaea</taxon>
        <taxon>Methanobacteriati</taxon>
        <taxon>Thermoplasmatota</taxon>
        <taxon>Thermoplasmata</taxon>
        <taxon>Methanomassiliicoccales</taxon>
        <taxon>Methanomassiliicoccaceae</taxon>
        <taxon>Methanomassiliicoccus</taxon>
    </lineage>
</organism>
<dbReference type="GO" id="GO:0006412">
    <property type="term" value="P:translation"/>
    <property type="evidence" value="ECO:0007669"/>
    <property type="project" value="UniProtKB-UniRule"/>
</dbReference>
<dbReference type="HAMAP" id="MF_00547">
    <property type="entry name" value="Ribosomal_eL37"/>
    <property type="match status" value="1"/>
</dbReference>
<dbReference type="PANTHER" id="PTHR10768">
    <property type="entry name" value="60S RIBOSOMAL PROTEIN L37"/>
    <property type="match status" value="1"/>
</dbReference>
<evidence type="ECO:0000256" key="3">
    <source>
        <dbReference type="ARBA" id="ARBA00022723"/>
    </source>
</evidence>
<comment type="similarity">
    <text evidence="2 11 12">Belongs to the eukaryotic ribosomal protein eL37 family.</text>
</comment>
<sequence length="55" mass="5995">MGKGTPSMGKRSSGKSHIPCRRCGRSAYNIVKGTCASCGYGKTTRIRSYSWAKQH</sequence>
<dbReference type="GeneID" id="41322773"/>
<dbReference type="PROSITE" id="PS01077">
    <property type="entry name" value="RIBOSOMAL_L37E"/>
    <property type="match status" value="1"/>
</dbReference>
<evidence type="ECO:0000256" key="8">
    <source>
        <dbReference type="ARBA" id="ARBA00022980"/>
    </source>
</evidence>
<feature type="compositionally biased region" description="Basic residues" evidence="13">
    <location>
        <begin position="12"/>
        <end position="21"/>
    </location>
</feature>
<dbReference type="PANTHER" id="PTHR10768:SF0">
    <property type="entry name" value="RIBOSOMAL PROTEIN L37"/>
    <property type="match status" value="1"/>
</dbReference>
<evidence type="ECO:0000256" key="2">
    <source>
        <dbReference type="ARBA" id="ARBA00009805"/>
    </source>
</evidence>
<evidence type="ECO:0000256" key="9">
    <source>
        <dbReference type="ARBA" id="ARBA00023274"/>
    </source>
</evidence>
<dbReference type="FunFam" id="2.20.25.30:FF:000003">
    <property type="entry name" value="50S ribosomal protein L37e"/>
    <property type="match status" value="1"/>
</dbReference>
<comment type="function">
    <text evidence="1 11">Binds to the 23S rRNA.</text>
</comment>
<evidence type="ECO:0000256" key="1">
    <source>
        <dbReference type="ARBA" id="ARBA00003058"/>
    </source>
</evidence>
<keyword evidence="8 11" id="KW-0689">Ribosomal protein</keyword>
<dbReference type="Gene3D" id="2.20.25.30">
    <property type="match status" value="1"/>
</dbReference>
<feature type="zinc finger region" description="C4-type" evidence="11">
    <location>
        <begin position="20"/>
        <end position="38"/>
    </location>
</feature>
<dbReference type="InterPro" id="IPR018267">
    <property type="entry name" value="Ribosomal_eL37_CS"/>
</dbReference>
<comment type="cofactor">
    <cofactor evidence="11">
        <name>Zn(2+)</name>
        <dbReference type="ChEBI" id="CHEBI:29105"/>
    </cofactor>
    <text evidence="11">Binds 1 zinc ion per subunit.</text>
</comment>
<gene>
    <name evidence="11" type="primary">rpl37e</name>
    <name evidence="14" type="ORF">A3207_07135</name>
</gene>
<evidence type="ECO:0000256" key="6">
    <source>
        <dbReference type="ARBA" id="ARBA00022833"/>
    </source>
</evidence>
<dbReference type="SUPFAM" id="SSF57829">
    <property type="entry name" value="Zn-binding ribosomal proteins"/>
    <property type="match status" value="1"/>
</dbReference>
<dbReference type="GO" id="GO:0003735">
    <property type="term" value="F:structural constituent of ribosome"/>
    <property type="evidence" value="ECO:0007669"/>
    <property type="project" value="InterPro"/>
</dbReference>
<dbReference type="InterPro" id="IPR011331">
    <property type="entry name" value="Ribosomal_eL37/eL43"/>
</dbReference>
<feature type="binding site" evidence="11">
    <location>
        <position position="35"/>
    </location>
    <ligand>
        <name>Zn(2+)</name>
        <dbReference type="ChEBI" id="CHEBI:29105"/>
    </ligand>
</feature>
<evidence type="ECO:0000313" key="15">
    <source>
        <dbReference type="Proteomes" id="UP000752814"/>
    </source>
</evidence>
<comment type="function">
    <text evidence="12">Component of the large ribosomal subunit. The ribosome is a large ribonucleoprotein complex responsible for the synthesis of proteins in the cell.</text>
</comment>
<dbReference type="EMBL" id="LVVT01000007">
    <property type="protein sequence ID" value="TQS84081.1"/>
    <property type="molecule type" value="Genomic_DNA"/>
</dbReference>
<feature type="binding site" evidence="11">
    <location>
        <position position="20"/>
    </location>
    <ligand>
        <name>Zn(2+)</name>
        <dbReference type="ChEBI" id="CHEBI:29105"/>
    </ligand>
</feature>
<dbReference type="GO" id="GO:0008270">
    <property type="term" value="F:zinc ion binding"/>
    <property type="evidence" value="ECO:0007669"/>
    <property type="project" value="UniProtKB-UniRule"/>
</dbReference>
<dbReference type="Proteomes" id="UP000752814">
    <property type="component" value="Unassembled WGS sequence"/>
</dbReference>
<proteinExistence type="inferred from homology"/>
<feature type="region of interest" description="Disordered" evidence="13">
    <location>
        <begin position="1"/>
        <end position="21"/>
    </location>
</feature>
<keyword evidence="6 11" id="KW-0862">Zinc</keyword>
<dbReference type="GO" id="GO:0019843">
    <property type="term" value="F:rRNA binding"/>
    <property type="evidence" value="ECO:0007669"/>
    <property type="project" value="UniProtKB-KW"/>
</dbReference>
<evidence type="ECO:0000256" key="13">
    <source>
        <dbReference type="SAM" id="MobiDB-lite"/>
    </source>
</evidence>
<dbReference type="GO" id="GO:0022625">
    <property type="term" value="C:cytosolic large ribosomal subunit"/>
    <property type="evidence" value="ECO:0007669"/>
    <property type="project" value="TreeGrafter"/>
</dbReference>
<feature type="binding site" evidence="11">
    <location>
        <position position="38"/>
    </location>
    <ligand>
        <name>Zn(2+)</name>
        <dbReference type="ChEBI" id="CHEBI:29105"/>
    </ligand>
</feature>
<evidence type="ECO:0000256" key="12">
    <source>
        <dbReference type="RuleBase" id="RU000576"/>
    </source>
</evidence>
<accession>A0A8J8TF75</accession>
<evidence type="ECO:0000256" key="7">
    <source>
        <dbReference type="ARBA" id="ARBA00022884"/>
    </source>
</evidence>
<evidence type="ECO:0000256" key="11">
    <source>
        <dbReference type="HAMAP-Rule" id="MF_00547"/>
    </source>
</evidence>
<keyword evidence="4 11" id="KW-0699">rRNA-binding</keyword>